<evidence type="ECO:0000313" key="3">
    <source>
        <dbReference type="Proteomes" id="UP000054560"/>
    </source>
</evidence>
<evidence type="ECO:0000256" key="1">
    <source>
        <dbReference type="SAM" id="MobiDB-lite"/>
    </source>
</evidence>
<organism evidence="2 3">
    <name type="scientific">Sphaeroforma arctica JP610</name>
    <dbReference type="NCBI Taxonomy" id="667725"/>
    <lineage>
        <taxon>Eukaryota</taxon>
        <taxon>Ichthyosporea</taxon>
        <taxon>Ichthyophonida</taxon>
        <taxon>Sphaeroforma</taxon>
    </lineage>
</organism>
<evidence type="ECO:0000313" key="2">
    <source>
        <dbReference type="EMBL" id="KNC84366.1"/>
    </source>
</evidence>
<dbReference type="EMBL" id="KQ241769">
    <property type="protein sequence ID" value="KNC84366.1"/>
    <property type="molecule type" value="Genomic_DNA"/>
</dbReference>
<feature type="region of interest" description="Disordered" evidence="1">
    <location>
        <begin position="170"/>
        <end position="234"/>
    </location>
</feature>
<gene>
    <name evidence="2" type="ORF">SARC_03411</name>
</gene>
<name>A0A0L0G678_9EUKA</name>
<accession>A0A0L0G678</accession>
<feature type="compositionally biased region" description="Low complexity" evidence="1">
    <location>
        <begin position="170"/>
        <end position="180"/>
    </location>
</feature>
<dbReference type="RefSeq" id="XP_014158268.1">
    <property type="nucleotide sequence ID" value="XM_014302793.1"/>
</dbReference>
<keyword evidence="3" id="KW-1185">Reference proteome</keyword>
<dbReference type="Proteomes" id="UP000054560">
    <property type="component" value="Unassembled WGS sequence"/>
</dbReference>
<sequence>MGSMNALFRMGTKESNCYVRGITNLDTAEVGLFGGAALRTHQYAFNFEIDALNPSHKINATGVYRVGENITIGARYRTVAGAVGPQTKQVLDTKLSLRNESLDSVNAQPQDYEITASVLDNGTTLSTAYLYNMMMPIGGRLHRFSMGGEFVRHGTENVLVETKARMGLTAPRVPSRLLPRSPEPPRSPRPASWAPGTKGYERQLRSSSAAPNKDAGSGSTSMRPRSESAAVEPRELQHNQYVSRTNPSSHHLTAGVSWQPSEAIMIKLRADQATNVGVLLALKTWARNGPNVTVALSMRVNAQNPNAYRAGMFVDFHN</sequence>
<protein>
    <submittedName>
        <fullName evidence="2">Uncharacterized protein</fullName>
    </submittedName>
</protein>
<dbReference type="AlphaFoldDB" id="A0A0L0G678"/>
<proteinExistence type="predicted"/>
<reference evidence="2 3" key="1">
    <citation type="submission" date="2011-02" db="EMBL/GenBank/DDBJ databases">
        <title>The Genome Sequence of Sphaeroforma arctica JP610.</title>
        <authorList>
            <consortium name="The Broad Institute Genome Sequencing Platform"/>
            <person name="Russ C."/>
            <person name="Cuomo C."/>
            <person name="Young S.K."/>
            <person name="Zeng Q."/>
            <person name="Gargeya S."/>
            <person name="Alvarado L."/>
            <person name="Berlin A."/>
            <person name="Chapman S.B."/>
            <person name="Chen Z."/>
            <person name="Freedman E."/>
            <person name="Gellesch M."/>
            <person name="Goldberg J."/>
            <person name="Griggs A."/>
            <person name="Gujja S."/>
            <person name="Heilman E."/>
            <person name="Heiman D."/>
            <person name="Howarth C."/>
            <person name="Mehta T."/>
            <person name="Neiman D."/>
            <person name="Pearson M."/>
            <person name="Roberts A."/>
            <person name="Saif S."/>
            <person name="Shea T."/>
            <person name="Shenoy N."/>
            <person name="Sisk P."/>
            <person name="Stolte C."/>
            <person name="Sykes S."/>
            <person name="White J."/>
            <person name="Yandava C."/>
            <person name="Burger G."/>
            <person name="Gray M.W."/>
            <person name="Holland P.W.H."/>
            <person name="King N."/>
            <person name="Lang F.B.F."/>
            <person name="Roger A.J."/>
            <person name="Ruiz-Trillo I."/>
            <person name="Haas B."/>
            <person name="Nusbaum C."/>
            <person name="Birren B."/>
        </authorList>
    </citation>
    <scope>NUCLEOTIDE SEQUENCE [LARGE SCALE GENOMIC DNA]</scope>
    <source>
        <strain evidence="2 3">JP610</strain>
    </source>
</reference>
<dbReference type="GeneID" id="25903915"/>